<gene>
    <name evidence="1" type="ORF">ACFSL2_01100</name>
</gene>
<organism evidence="1 2">
    <name type="scientific">Promicromonospora aerolata</name>
    <dbReference type="NCBI Taxonomy" id="195749"/>
    <lineage>
        <taxon>Bacteria</taxon>
        <taxon>Bacillati</taxon>
        <taxon>Actinomycetota</taxon>
        <taxon>Actinomycetes</taxon>
        <taxon>Micrococcales</taxon>
        <taxon>Promicromonosporaceae</taxon>
        <taxon>Promicromonospora</taxon>
    </lineage>
</organism>
<dbReference type="Proteomes" id="UP001597338">
    <property type="component" value="Unassembled WGS sequence"/>
</dbReference>
<accession>A0ABW4V2M3</accession>
<keyword evidence="2" id="KW-1185">Reference proteome</keyword>
<protein>
    <submittedName>
        <fullName evidence="1">Uncharacterized protein</fullName>
    </submittedName>
</protein>
<dbReference type="RefSeq" id="WP_377196076.1">
    <property type="nucleotide sequence ID" value="NZ_JBHUHF010000001.1"/>
</dbReference>
<dbReference type="EMBL" id="JBHUHF010000001">
    <property type="protein sequence ID" value="MFD2024101.1"/>
    <property type="molecule type" value="Genomic_DNA"/>
</dbReference>
<reference evidence="2" key="1">
    <citation type="journal article" date="2019" name="Int. J. Syst. Evol. Microbiol.">
        <title>The Global Catalogue of Microorganisms (GCM) 10K type strain sequencing project: providing services to taxonomists for standard genome sequencing and annotation.</title>
        <authorList>
            <consortium name="The Broad Institute Genomics Platform"/>
            <consortium name="The Broad Institute Genome Sequencing Center for Infectious Disease"/>
            <person name="Wu L."/>
            <person name="Ma J."/>
        </authorList>
    </citation>
    <scope>NUCLEOTIDE SEQUENCE [LARGE SCALE GENOMIC DNA]</scope>
    <source>
        <strain evidence="2">CCM 7043</strain>
    </source>
</reference>
<name>A0ABW4V2M3_9MICO</name>
<sequence>MTDRNTVLGENLEEIKRSIHLIAERALDLVVLQQKQLEEQQTQSLIAYLQMSRTTSTDQGASCNDQQLDRLIRERLNL</sequence>
<evidence type="ECO:0000313" key="1">
    <source>
        <dbReference type="EMBL" id="MFD2024101.1"/>
    </source>
</evidence>
<comment type="caution">
    <text evidence="1">The sequence shown here is derived from an EMBL/GenBank/DDBJ whole genome shotgun (WGS) entry which is preliminary data.</text>
</comment>
<evidence type="ECO:0000313" key="2">
    <source>
        <dbReference type="Proteomes" id="UP001597338"/>
    </source>
</evidence>
<proteinExistence type="predicted"/>